<dbReference type="Pfam" id="PF00126">
    <property type="entry name" value="HTH_1"/>
    <property type="match status" value="1"/>
</dbReference>
<dbReference type="PRINTS" id="PR00039">
    <property type="entry name" value="HTHLYSR"/>
</dbReference>
<evidence type="ECO:0000256" key="1">
    <source>
        <dbReference type="ARBA" id="ARBA00009437"/>
    </source>
</evidence>
<comment type="similarity">
    <text evidence="1">Belongs to the LysR transcriptional regulatory family.</text>
</comment>
<keyword evidence="3" id="KW-0238">DNA-binding</keyword>
<keyword evidence="7" id="KW-1185">Reference proteome</keyword>
<dbReference type="Proteomes" id="UP001596013">
    <property type="component" value="Unassembled WGS sequence"/>
</dbReference>
<dbReference type="InterPro" id="IPR000847">
    <property type="entry name" value="LysR_HTH_N"/>
</dbReference>
<dbReference type="Gene3D" id="1.10.10.10">
    <property type="entry name" value="Winged helix-like DNA-binding domain superfamily/Winged helix DNA-binding domain"/>
    <property type="match status" value="1"/>
</dbReference>
<comment type="caution">
    <text evidence="6">The sequence shown here is derived from an EMBL/GenBank/DDBJ whole genome shotgun (WGS) entry which is preliminary data.</text>
</comment>
<proteinExistence type="inferred from homology"/>
<sequence length="329" mass="37150">MEEWGSIVRRRVPRCHANLFCDNHKEFLGCLELLPEQPRMTVELRYLHAFHTVCDAGSLRAAAARLHRSEQAVGYQLRRLEECLGLPLFERREGRLQPNSAGQRLWAFCRDMQQDWLRLHDEIRMASDEPLRIAAVSGYGRYVLLPLFREGPLADVAIHMQYPTAKDVMRSVEAGECELGFVHHLPAPGSLLALAVDSEEIVLIAPSRWPVPTLDAASLSEQIFITYDESDYVFATWFADVLSTSPPVLRTAAHFEELEEVLDWVAGGRGLSIVPLPCLAAHERPEAIRVIRSAETRCSNVIHAVLRADSRTRPAIMRTLATLKEWPAD</sequence>
<dbReference type="SUPFAM" id="SSF53850">
    <property type="entry name" value="Periplasmic binding protein-like II"/>
    <property type="match status" value="1"/>
</dbReference>
<dbReference type="Gene3D" id="3.40.190.10">
    <property type="entry name" value="Periplasmic binding protein-like II"/>
    <property type="match status" value="2"/>
</dbReference>
<evidence type="ECO:0000259" key="5">
    <source>
        <dbReference type="PROSITE" id="PS50931"/>
    </source>
</evidence>
<evidence type="ECO:0000256" key="2">
    <source>
        <dbReference type="ARBA" id="ARBA00023015"/>
    </source>
</evidence>
<dbReference type="EMBL" id="JBHSMK010000004">
    <property type="protein sequence ID" value="MFC5436416.1"/>
    <property type="molecule type" value="Genomic_DNA"/>
</dbReference>
<dbReference type="CDD" id="cd05466">
    <property type="entry name" value="PBP2_LTTR_substrate"/>
    <property type="match status" value="1"/>
</dbReference>
<dbReference type="PANTHER" id="PTHR30346:SF28">
    <property type="entry name" value="HTH-TYPE TRANSCRIPTIONAL REGULATOR CYNR"/>
    <property type="match status" value="1"/>
</dbReference>
<evidence type="ECO:0000256" key="4">
    <source>
        <dbReference type="ARBA" id="ARBA00023163"/>
    </source>
</evidence>
<feature type="domain" description="HTH lysR-type" evidence="5">
    <location>
        <begin position="42"/>
        <end position="99"/>
    </location>
</feature>
<protein>
    <submittedName>
        <fullName evidence="6">LysR family transcriptional regulator</fullName>
    </submittedName>
</protein>
<keyword evidence="4" id="KW-0804">Transcription</keyword>
<dbReference type="PANTHER" id="PTHR30346">
    <property type="entry name" value="TRANSCRIPTIONAL DUAL REGULATOR HCAR-RELATED"/>
    <property type="match status" value="1"/>
</dbReference>
<organism evidence="6 7">
    <name type="scientific">Rhodanobacter umsongensis</name>
    <dbReference type="NCBI Taxonomy" id="633153"/>
    <lineage>
        <taxon>Bacteria</taxon>
        <taxon>Pseudomonadati</taxon>
        <taxon>Pseudomonadota</taxon>
        <taxon>Gammaproteobacteria</taxon>
        <taxon>Lysobacterales</taxon>
        <taxon>Rhodanobacteraceae</taxon>
        <taxon>Rhodanobacter</taxon>
    </lineage>
</organism>
<dbReference type="RefSeq" id="WP_377303779.1">
    <property type="nucleotide sequence ID" value="NZ_JBHSMK010000004.1"/>
</dbReference>
<dbReference type="SUPFAM" id="SSF46785">
    <property type="entry name" value="Winged helix' DNA-binding domain"/>
    <property type="match status" value="1"/>
</dbReference>
<dbReference type="InterPro" id="IPR036388">
    <property type="entry name" value="WH-like_DNA-bd_sf"/>
</dbReference>
<gene>
    <name evidence="6" type="ORF">ACFPME_07590</name>
</gene>
<keyword evidence="2" id="KW-0805">Transcription regulation</keyword>
<dbReference type="Pfam" id="PF03466">
    <property type="entry name" value="LysR_substrate"/>
    <property type="match status" value="1"/>
</dbReference>
<evidence type="ECO:0000313" key="6">
    <source>
        <dbReference type="EMBL" id="MFC5436416.1"/>
    </source>
</evidence>
<dbReference type="PROSITE" id="PS50931">
    <property type="entry name" value="HTH_LYSR"/>
    <property type="match status" value="1"/>
</dbReference>
<evidence type="ECO:0000313" key="7">
    <source>
        <dbReference type="Proteomes" id="UP001596013"/>
    </source>
</evidence>
<accession>A0ABW0JL18</accession>
<dbReference type="InterPro" id="IPR036390">
    <property type="entry name" value="WH_DNA-bd_sf"/>
</dbReference>
<reference evidence="7" key="1">
    <citation type="journal article" date="2019" name="Int. J. Syst. Evol. Microbiol.">
        <title>The Global Catalogue of Microorganisms (GCM) 10K type strain sequencing project: providing services to taxonomists for standard genome sequencing and annotation.</title>
        <authorList>
            <consortium name="The Broad Institute Genomics Platform"/>
            <consortium name="The Broad Institute Genome Sequencing Center for Infectious Disease"/>
            <person name="Wu L."/>
            <person name="Ma J."/>
        </authorList>
    </citation>
    <scope>NUCLEOTIDE SEQUENCE [LARGE SCALE GENOMIC DNA]</scope>
    <source>
        <strain evidence="7">JCM 17130</strain>
    </source>
</reference>
<dbReference type="InterPro" id="IPR005119">
    <property type="entry name" value="LysR_subst-bd"/>
</dbReference>
<evidence type="ECO:0000256" key="3">
    <source>
        <dbReference type="ARBA" id="ARBA00023125"/>
    </source>
</evidence>
<name>A0ABW0JL18_9GAMM</name>